<evidence type="ECO:0000256" key="1">
    <source>
        <dbReference type="SAM" id="Phobius"/>
    </source>
</evidence>
<name>A0ABY7Y6I4_9GAMM</name>
<evidence type="ECO:0000313" key="3">
    <source>
        <dbReference type="Proteomes" id="UP001216828"/>
    </source>
</evidence>
<dbReference type="RefSeq" id="WP_274512508.1">
    <property type="nucleotide sequence ID" value="NZ_CP082270.1"/>
</dbReference>
<protein>
    <recommendedName>
        <fullName evidence="4">DUF4145 domain-containing protein</fullName>
    </recommendedName>
</protein>
<dbReference type="Proteomes" id="UP001216828">
    <property type="component" value="Chromosome"/>
</dbReference>
<keyword evidence="1" id="KW-1133">Transmembrane helix</keyword>
<keyword evidence="1" id="KW-0472">Membrane</keyword>
<evidence type="ECO:0000313" key="2">
    <source>
        <dbReference type="EMBL" id="WDM65569.1"/>
    </source>
</evidence>
<feature type="transmembrane region" description="Helical" evidence="1">
    <location>
        <begin position="6"/>
        <end position="27"/>
    </location>
</feature>
<gene>
    <name evidence="2" type="ORF">K5L94_09950</name>
</gene>
<evidence type="ECO:0008006" key="4">
    <source>
        <dbReference type="Google" id="ProtNLM"/>
    </source>
</evidence>
<keyword evidence="3" id="KW-1185">Reference proteome</keyword>
<accession>A0ABY7Y6I4</accession>
<reference evidence="2 3" key="1">
    <citation type="submission" date="2021-08" db="EMBL/GenBank/DDBJ databases">
        <title>Stenotrophomonas forensis sp. nov., isolated from contaminated viral transport media.</title>
        <authorList>
            <person name="Nguyen S.V."/>
            <person name="Edwards D."/>
            <person name="Scott S."/>
            <person name="Doss J."/>
            <person name="Merid S."/>
            <person name="Zelaya E."/>
            <person name="Maza C."/>
            <person name="Mann M."/>
            <person name="Hamilton B."/>
            <person name="Blackwell R."/>
            <person name="Tran A."/>
            <person name="Hauser J."/>
        </authorList>
    </citation>
    <scope>NUCLEOTIDE SEQUENCE [LARGE SCALE GENOMIC DNA]</scope>
    <source>
        <strain evidence="2 3">DFS-20110405</strain>
    </source>
</reference>
<organism evidence="2 3">
    <name type="scientific">Stenotrophomonas forensis</name>
    <dbReference type="NCBI Taxonomy" id="2871169"/>
    <lineage>
        <taxon>Bacteria</taxon>
        <taxon>Pseudomonadati</taxon>
        <taxon>Pseudomonadota</taxon>
        <taxon>Gammaproteobacteria</taxon>
        <taxon>Lysobacterales</taxon>
        <taxon>Lysobacteraceae</taxon>
        <taxon>Stenotrophomonas</taxon>
        <taxon>Stenotrophomonas maltophilia group</taxon>
    </lineage>
</organism>
<sequence>MDTLTFTAEVIKAVVWPASLLVLAFLLRKPLKELIPLLRRLRYKEVEIEFSREIAMLKVKSLTEQPSDLPSVGVTSPGLPKRLESKRLELLRMVPFSARVAVMEAWLEVEGAANEVASSFWSQPPSEIFRSDSTIGEYLFKCNVIGRHDLETFKRLRHLRNSAAHAEEINLSDGDAIGYVEVALSLAAKIRSH</sequence>
<keyword evidence="1" id="KW-0812">Transmembrane</keyword>
<dbReference type="EMBL" id="CP082270">
    <property type="protein sequence ID" value="WDM65569.1"/>
    <property type="molecule type" value="Genomic_DNA"/>
</dbReference>
<proteinExistence type="predicted"/>